<keyword evidence="5" id="KW-0175">Coiled coil</keyword>
<dbReference type="PROSITE" id="PS50888">
    <property type="entry name" value="BHLH"/>
    <property type="match status" value="1"/>
</dbReference>
<keyword evidence="4" id="KW-0539">Nucleus</keyword>
<dbReference type="Pfam" id="PF00010">
    <property type="entry name" value="HLH"/>
    <property type="match status" value="1"/>
</dbReference>
<dbReference type="SMART" id="SM00353">
    <property type="entry name" value="HLH"/>
    <property type="match status" value="1"/>
</dbReference>
<comment type="subcellular location">
    <subcellularLocation>
        <location evidence="1">Nucleus</location>
    </subcellularLocation>
</comment>
<dbReference type="PANTHER" id="PTHR45959">
    <property type="entry name" value="BHLH TRANSCRIPTION FACTOR"/>
    <property type="match status" value="1"/>
</dbReference>
<dbReference type="Proteomes" id="UP001603857">
    <property type="component" value="Unassembled WGS sequence"/>
</dbReference>
<dbReference type="Pfam" id="PF22754">
    <property type="entry name" value="bHLH-TF_ACT-like_plant"/>
    <property type="match status" value="1"/>
</dbReference>
<sequence length="295" mass="33132">MEEEAYSWENWHLHMEMDCENEDDFLRDILQPPPAPAFSSETDHSSHNSLMATSSDGAVLSNFSKTPRRLCSSPKTFILSFDNSTMVPATPEPCLPSSSNNNSAGKVAAKRVLSPEAGAWPNKKVRSSSQTVDHIMAERRRRQELTEKFITLSATIPGLNKRDKASVLEAAIDYLKELKERVQELEKEEKRRSVVKRGNENTESIFLPEMEARVMGNEALIEIHCEKQNGIELKLLEHLESLHLTVTATSVLPFGNSALCITIIAQIGDEYKMIVDDLMKSLRQELSVLSNSDPY</sequence>
<dbReference type="Gene3D" id="4.10.280.10">
    <property type="entry name" value="Helix-loop-helix DNA-binding domain"/>
    <property type="match status" value="1"/>
</dbReference>
<keyword evidence="9" id="KW-1185">Reference proteome</keyword>
<feature type="region of interest" description="Disordered" evidence="6">
    <location>
        <begin position="29"/>
        <end position="51"/>
    </location>
</feature>
<organism evidence="8 9">
    <name type="scientific">Flemingia macrophylla</name>
    <dbReference type="NCBI Taxonomy" id="520843"/>
    <lineage>
        <taxon>Eukaryota</taxon>
        <taxon>Viridiplantae</taxon>
        <taxon>Streptophyta</taxon>
        <taxon>Embryophyta</taxon>
        <taxon>Tracheophyta</taxon>
        <taxon>Spermatophyta</taxon>
        <taxon>Magnoliopsida</taxon>
        <taxon>eudicotyledons</taxon>
        <taxon>Gunneridae</taxon>
        <taxon>Pentapetalae</taxon>
        <taxon>rosids</taxon>
        <taxon>fabids</taxon>
        <taxon>Fabales</taxon>
        <taxon>Fabaceae</taxon>
        <taxon>Papilionoideae</taxon>
        <taxon>50 kb inversion clade</taxon>
        <taxon>NPAAA clade</taxon>
        <taxon>indigoferoid/millettioid clade</taxon>
        <taxon>Phaseoleae</taxon>
        <taxon>Flemingia</taxon>
    </lineage>
</organism>
<dbReference type="GO" id="GO:0080090">
    <property type="term" value="P:regulation of primary metabolic process"/>
    <property type="evidence" value="ECO:0007669"/>
    <property type="project" value="UniProtKB-ARBA"/>
</dbReference>
<gene>
    <name evidence="8" type="ORF">Fmac_012629</name>
</gene>
<evidence type="ECO:0000313" key="9">
    <source>
        <dbReference type="Proteomes" id="UP001603857"/>
    </source>
</evidence>
<dbReference type="InterPro" id="IPR036638">
    <property type="entry name" value="HLH_DNA-bd_sf"/>
</dbReference>
<accession>A0ABD1MQW4</accession>
<feature type="domain" description="BHLH" evidence="7">
    <location>
        <begin position="129"/>
        <end position="178"/>
    </location>
</feature>
<dbReference type="InterPro" id="IPR052610">
    <property type="entry name" value="bHLH_transcription_regulator"/>
</dbReference>
<dbReference type="AlphaFoldDB" id="A0ABD1MQW4"/>
<feature type="coiled-coil region" evidence="5">
    <location>
        <begin position="168"/>
        <end position="195"/>
    </location>
</feature>
<keyword evidence="2" id="KW-0805">Transcription regulation</keyword>
<evidence type="ECO:0000256" key="6">
    <source>
        <dbReference type="SAM" id="MobiDB-lite"/>
    </source>
</evidence>
<protein>
    <recommendedName>
        <fullName evidence="7">BHLH domain-containing protein</fullName>
    </recommendedName>
</protein>
<evidence type="ECO:0000256" key="2">
    <source>
        <dbReference type="ARBA" id="ARBA00023015"/>
    </source>
</evidence>
<evidence type="ECO:0000259" key="7">
    <source>
        <dbReference type="PROSITE" id="PS50888"/>
    </source>
</evidence>
<name>A0ABD1MQW4_9FABA</name>
<evidence type="ECO:0000313" key="8">
    <source>
        <dbReference type="EMBL" id="KAL2338183.1"/>
    </source>
</evidence>
<dbReference type="GO" id="GO:0005634">
    <property type="term" value="C:nucleus"/>
    <property type="evidence" value="ECO:0007669"/>
    <property type="project" value="UniProtKB-SubCell"/>
</dbReference>
<dbReference type="InterPro" id="IPR054502">
    <property type="entry name" value="bHLH-TF_ACT-like_plant"/>
</dbReference>
<dbReference type="EMBL" id="JBGMDY010000004">
    <property type="protein sequence ID" value="KAL2338183.1"/>
    <property type="molecule type" value="Genomic_DNA"/>
</dbReference>
<evidence type="ECO:0000256" key="3">
    <source>
        <dbReference type="ARBA" id="ARBA00023163"/>
    </source>
</evidence>
<proteinExistence type="predicted"/>
<comment type="caution">
    <text evidence="8">The sequence shown here is derived from an EMBL/GenBank/DDBJ whole genome shotgun (WGS) entry which is preliminary data.</text>
</comment>
<evidence type="ECO:0000256" key="4">
    <source>
        <dbReference type="ARBA" id="ARBA00023242"/>
    </source>
</evidence>
<dbReference type="SUPFAM" id="SSF47459">
    <property type="entry name" value="HLH, helix-loop-helix DNA-binding domain"/>
    <property type="match status" value="1"/>
</dbReference>
<keyword evidence="3" id="KW-0804">Transcription</keyword>
<reference evidence="8 9" key="1">
    <citation type="submission" date="2024-08" db="EMBL/GenBank/DDBJ databases">
        <title>Insights into the chromosomal genome structure of Flemingia macrophylla.</title>
        <authorList>
            <person name="Ding Y."/>
            <person name="Zhao Y."/>
            <person name="Bi W."/>
            <person name="Wu M."/>
            <person name="Zhao G."/>
            <person name="Gong Y."/>
            <person name="Li W."/>
            <person name="Zhang P."/>
        </authorList>
    </citation>
    <scope>NUCLEOTIDE SEQUENCE [LARGE SCALE GENOMIC DNA]</scope>
    <source>
        <strain evidence="8">DYQJB</strain>
        <tissue evidence="8">Leaf</tissue>
    </source>
</reference>
<evidence type="ECO:0000256" key="1">
    <source>
        <dbReference type="ARBA" id="ARBA00004123"/>
    </source>
</evidence>
<evidence type="ECO:0000256" key="5">
    <source>
        <dbReference type="SAM" id="Coils"/>
    </source>
</evidence>
<dbReference type="PANTHER" id="PTHR45959:SF8">
    <property type="entry name" value="PROTEIN, PUTATIVE-RELATED"/>
    <property type="match status" value="1"/>
</dbReference>
<dbReference type="InterPro" id="IPR011598">
    <property type="entry name" value="bHLH_dom"/>
</dbReference>